<feature type="region of interest" description="Disordered" evidence="1">
    <location>
        <begin position="1"/>
        <end position="36"/>
    </location>
</feature>
<dbReference type="Proteomes" id="UP000076532">
    <property type="component" value="Unassembled WGS sequence"/>
</dbReference>
<accession>A0A166LPB2</accession>
<dbReference type="PANTHER" id="PTHR33096">
    <property type="entry name" value="CXC2 DOMAIN-CONTAINING PROTEIN"/>
    <property type="match status" value="1"/>
</dbReference>
<gene>
    <name evidence="3" type="ORF">FIBSPDRAFT_952245</name>
</gene>
<dbReference type="PANTHER" id="PTHR33096:SF1">
    <property type="entry name" value="CXC1-LIKE CYSTEINE CLUSTER ASSOCIATED WITH KDZ TRANSPOSASES DOMAIN-CONTAINING PROTEIN"/>
    <property type="match status" value="1"/>
</dbReference>
<dbReference type="CDD" id="cd19757">
    <property type="entry name" value="Bbox1"/>
    <property type="match status" value="1"/>
</dbReference>
<organism evidence="3 4">
    <name type="scientific">Athelia psychrophila</name>
    <dbReference type="NCBI Taxonomy" id="1759441"/>
    <lineage>
        <taxon>Eukaryota</taxon>
        <taxon>Fungi</taxon>
        <taxon>Dikarya</taxon>
        <taxon>Basidiomycota</taxon>
        <taxon>Agaricomycotina</taxon>
        <taxon>Agaricomycetes</taxon>
        <taxon>Agaricomycetidae</taxon>
        <taxon>Atheliales</taxon>
        <taxon>Atheliaceae</taxon>
        <taxon>Athelia</taxon>
    </lineage>
</organism>
<dbReference type="InterPro" id="IPR040521">
    <property type="entry name" value="KDZ"/>
</dbReference>
<evidence type="ECO:0000313" key="3">
    <source>
        <dbReference type="EMBL" id="KZP23177.1"/>
    </source>
</evidence>
<sequence length="1123" mass="126714">MFPGSKNRNRKRRADTLEWHHDDSAGADTFAPPIARRRHTDISVNVDGLSSTQNSYVHAPASPTKSRPSEPIYRDDYLLHQMGLEMQVEYGLPGVPDAVEGEEFEEDVDPQYQRHLDDNAVDEGIVKTRRKRTPADNPLRKWLDERDNFLLELLRQDGRGTSSPTCQDCHTADGTVRCLDCYGARMVCKDCVVPSHHQNPLHRIEIWNTTHFEPSSLKALGLVMQLGHSLGTRCINPRPAPGDRFIILHTNGIHDVALNFCACPTAETDTVQLLRAGLYPATTQSPETAASIIALEFYHILTFESKASAFEFHNTLSRLTDNTGTIDVPDRYAELLRMLRQWRNLKMLKRAGRGHDPAGLEATKEGECAVLCPACPQPGKNLEHDWQNAPEAIQWLFALFLGNDANFRMVRKKVSSEAADPTLSAGWSYFCEMTKYREIVDKAGEQKKERSTCVKHHAVGDANTSRFANLATSGIGTTDCARHMMKRPTSVGDLQQGEKYVNMDQIFFSSITHPHDTVSQPPGPSELPPSPSPIPSPSHYGPEAPPSATKAEDYVRIVASYDIACQWSIHLWERMEAFPERIQIDREGKTFIFLVPKFHLPAHVTKCHIAYSFNLTVGVGRTDGEAPERGWSFINPLAASTKEMGPASYRETIDDHFGDWNHKKVTGLGKLLIRRLRVAVAGRDDHVLDFYSYSDSLPAKSVLLWTDEVENWEKDAACTNPFAPTTKKINQNDVRLALANEDTANLKHDKVALVHEEITPGILIAQGMEIEAQQIRLKADCKPDAAATSLQLTKLQERKNTLRRKIKAWTVVQLLYMPEVAPLRAAAERAACQSKATTESFDIPLYLPSSLPSCTRTQCVLYEYEFRLRRAQAYEMLDSLRGHLQLRHHMYKYKDKNVRGQSASTRSNNLLSKVKQKADASAMQYRTARAALVKLTSILGDFGKGWDMSLKELHEEDIRAFTDDAEGETRAEKLKREKRKGLGEGKKKLSWIWMVTGVGGDGEDVGLQEALRIQWCKARARAMRWSEEVLILREEMQRVLAFFGWHAEWWDKQAHRRTDLSPEAAKGVAAYAFKQARIRRSLRSSYDDLWRTTWQSIEHGIGANNAVLNLPTSRFITLYPESA</sequence>
<evidence type="ECO:0000313" key="4">
    <source>
        <dbReference type="Proteomes" id="UP000076532"/>
    </source>
</evidence>
<dbReference type="Pfam" id="PF18758">
    <property type="entry name" value="KDZ"/>
    <property type="match status" value="1"/>
</dbReference>
<evidence type="ECO:0000259" key="2">
    <source>
        <dbReference type="Pfam" id="PF18803"/>
    </source>
</evidence>
<dbReference type="EMBL" id="KV417534">
    <property type="protein sequence ID" value="KZP23177.1"/>
    <property type="molecule type" value="Genomic_DNA"/>
</dbReference>
<keyword evidence="4" id="KW-1185">Reference proteome</keyword>
<name>A0A166LPB2_9AGAM</name>
<feature type="region of interest" description="Disordered" evidence="1">
    <location>
        <begin position="513"/>
        <end position="547"/>
    </location>
</feature>
<feature type="compositionally biased region" description="Pro residues" evidence="1">
    <location>
        <begin position="521"/>
        <end position="536"/>
    </location>
</feature>
<protein>
    <recommendedName>
        <fullName evidence="2">CxC2-like cysteine cluster KDZ transposase-associated domain-containing protein</fullName>
    </recommendedName>
</protein>
<dbReference type="InterPro" id="IPR041457">
    <property type="entry name" value="CxC2_KDZ-assoc"/>
</dbReference>
<reference evidence="3 4" key="1">
    <citation type="journal article" date="2016" name="Mol. Biol. Evol.">
        <title>Comparative Genomics of Early-Diverging Mushroom-Forming Fungi Provides Insights into the Origins of Lignocellulose Decay Capabilities.</title>
        <authorList>
            <person name="Nagy L.G."/>
            <person name="Riley R."/>
            <person name="Tritt A."/>
            <person name="Adam C."/>
            <person name="Daum C."/>
            <person name="Floudas D."/>
            <person name="Sun H."/>
            <person name="Yadav J.S."/>
            <person name="Pangilinan J."/>
            <person name="Larsson K.H."/>
            <person name="Matsuura K."/>
            <person name="Barry K."/>
            <person name="Labutti K."/>
            <person name="Kuo R."/>
            <person name="Ohm R.A."/>
            <person name="Bhattacharya S.S."/>
            <person name="Shirouzu T."/>
            <person name="Yoshinaga Y."/>
            <person name="Martin F.M."/>
            <person name="Grigoriev I.V."/>
            <person name="Hibbett D.S."/>
        </authorList>
    </citation>
    <scope>NUCLEOTIDE SEQUENCE [LARGE SCALE GENOMIC DNA]</scope>
    <source>
        <strain evidence="3 4">CBS 109695</strain>
    </source>
</reference>
<evidence type="ECO:0000256" key="1">
    <source>
        <dbReference type="SAM" id="MobiDB-lite"/>
    </source>
</evidence>
<dbReference type="Pfam" id="PF18803">
    <property type="entry name" value="CxC2"/>
    <property type="match status" value="1"/>
</dbReference>
<dbReference type="AlphaFoldDB" id="A0A166LPB2"/>
<dbReference type="OrthoDB" id="3143151at2759"/>
<feature type="domain" description="CxC2-like cysteine cluster KDZ transposase-associated" evidence="2">
    <location>
        <begin position="217"/>
        <end position="324"/>
    </location>
</feature>
<feature type="compositionally biased region" description="Basic and acidic residues" evidence="1">
    <location>
        <begin position="14"/>
        <end position="24"/>
    </location>
</feature>
<proteinExistence type="predicted"/>